<gene>
    <name evidence="2" type="ORF">SAMN04488118_10421</name>
</gene>
<dbReference type="Proteomes" id="UP000198767">
    <property type="component" value="Unassembled WGS sequence"/>
</dbReference>
<dbReference type="SUPFAM" id="SSF56784">
    <property type="entry name" value="HAD-like"/>
    <property type="match status" value="1"/>
</dbReference>
<name>A0A1G5QEJ6_9RHOB</name>
<dbReference type="GO" id="GO:0016740">
    <property type="term" value="F:transferase activity"/>
    <property type="evidence" value="ECO:0007669"/>
    <property type="project" value="UniProtKB-KW"/>
</dbReference>
<dbReference type="AlphaFoldDB" id="A0A1G5QEJ6"/>
<dbReference type="InterPro" id="IPR036412">
    <property type="entry name" value="HAD-like_sf"/>
</dbReference>
<feature type="region of interest" description="Disordered" evidence="1">
    <location>
        <begin position="268"/>
        <end position="291"/>
    </location>
</feature>
<evidence type="ECO:0000313" key="3">
    <source>
        <dbReference type="Proteomes" id="UP000198767"/>
    </source>
</evidence>
<dbReference type="OrthoDB" id="3318162at2"/>
<sequence length="414" mass="46029">MHTLRGAIFSLRNVLAREGEADQDTIFETVKLIEYLISVGVQPVLVSNSTWTMVGTKEPFNDYFSRLVGQELPYYQGGRDMEYKQYAAAMQHVLENHGWTPQEVVYIGNTQEDIQAASNGGLLLLNAKWHEANSPFGFEFNSPKDIAKFVDCCCLTPGDWFWGIEDGDLRVYTIAPLGEYSRAYPDAATYSTDAKNAVKFGLGDLRFWGLLMAARMHLSGIGAEASYVVPYPGHKTTSKKAELMQAVSIAAGSLRARYLQDYVIRHQNAPKSQESRNKGLQPSADNQLSTIHLRSDPLKTGAVGGRYKSRPNVKDKTILMVDDICTQGHSLEAARAFAQAAGASVISLCWLKTPGPNDYNRITGLKPPLKKPFTKYVPAQQEITVYSNSGQVINQNAAKQIADAFTRFRDWEWP</sequence>
<dbReference type="CDD" id="cd01427">
    <property type="entry name" value="HAD_like"/>
    <property type="match status" value="1"/>
</dbReference>
<organism evidence="2 3">
    <name type="scientific">Epibacterium ulvae</name>
    <dbReference type="NCBI Taxonomy" id="1156985"/>
    <lineage>
        <taxon>Bacteria</taxon>
        <taxon>Pseudomonadati</taxon>
        <taxon>Pseudomonadota</taxon>
        <taxon>Alphaproteobacteria</taxon>
        <taxon>Rhodobacterales</taxon>
        <taxon>Roseobacteraceae</taxon>
        <taxon>Epibacterium</taxon>
    </lineage>
</organism>
<dbReference type="InterPro" id="IPR023214">
    <property type="entry name" value="HAD_sf"/>
</dbReference>
<dbReference type="RefSeq" id="WP_090217686.1">
    <property type="nucleotide sequence ID" value="NZ_FMWG01000004.1"/>
</dbReference>
<dbReference type="STRING" id="1156985.SAMN04488118_10421"/>
<dbReference type="InterPro" id="IPR029057">
    <property type="entry name" value="PRTase-like"/>
</dbReference>
<reference evidence="2 3" key="1">
    <citation type="submission" date="2016-10" db="EMBL/GenBank/DDBJ databases">
        <authorList>
            <person name="de Groot N.N."/>
        </authorList>
    </citation>
    <scope>NUCLEOTIDE SEQUENCE [LARGE SCALE GENOMIC DNA]</scope>
    <source>
        <strain evidence="2 3">U95</strain>
    </source>
</reference>
<keyword evidence="2" id="KW-0808">Transferase</keyword>
<proteinExistence type="predicted"/>
<evidence type="ECO:0000313" key="2">
    <source>
        <dbReference type="EMBL" id="SCZ60026.1"/>
    </source>
</evidence>
<evidence type="ECO:0000256" key="1">
    <source>
        <dbReference type="SAM" id="MobiDB-lite"/>
    </source>
</evidence>
<protein>
    <submittedName>
        <fullName evidence="2">Phosphoribosyl transferase domain-containing protein</fullName>
    </submittedName>
</protein>
<dbReference type="SUPFAM" id="SSF53271">
    <property type="entry name" value="PRTase-like"/>
    <property type="match status" value="1"/>
</dbReference>
<dbReference type="Gene3D" id="3.40.50.1000">
    <property type="entry name" value="HAD superfamily/HAD-like"/>
    <property type="match status" value="1"/>
</dbReference>
<dbReference type="Gene3D" id="3.40.50.2020">
    <property type="match status" value="1"/>
</dbReference>
<keyword evidence="3" id="KW-1185">Reference proteome</keyword>
<accession>A0A1G5QEJ6</accession>
<dbReference type="EMBL" id="FMWG01000004">
    <property type="protein sequence ID" value="SCZ60026.1"/>
    <property type="molecule type" value="Genomic_DNA"/>
</dbReference>
<feature type="compositionally biased region" description="Polar residues" evidence="1">
    <location>
        <begin position="278"/>
        <end position="291"/>
    </location>
</feature>